<dbReference type="Pfam" id="PF00348">
    <property type="entry name" value="polyprenyl_synt"/>
    <property type="match status" value="1"/>
</dbReference>
<dbReference type="InterPro" id="IPR033749">
    <property type="entry name" value="Polyprenyl_synt_CS"/>
</dbReference>
<dbReference type="SUPFAM" id="SSF48576">
    <property type="entry name" value="Terpenoid synthases"/>
    <property type="match status" value="1"/>
</dbReference>
<keyword evidence="8" id="KW-1185">Reference proteome</keyword>
<evidence type="ECO:0000256" key="4">
    <source>
        <dbReference type="ARBA" id="ARBA00022723"/>
    </source>
</evidence>
<evidence type="ECO:0000256" key="1">
    <source>
        <dbReference type="ARBA" id="ARBA00001946"/>
    </source>
</evidence>
<comment type="caution">
    <text evidence="7">The sequence shown here is derived from an EMBL/GenBank/DDBJ whole genome shotgun (WGS) entry which is preliminary data.</text>
</comment>
<dbReference type="SFLD" id="SFLDG01017">
    <property type="entry name" value="Polyprenyl_Transferase_Like"/>
    <property type="match status" value="1"/>
</dbReference>
<dbReference type="PANTHER" id="PTHR12001:SF85">
    <property type="entry name" value="SHORT CHAIN ISOPRENYL DIPHOSPHATE SYNTHASE"/>
    <property type="match status" value="1"/>
</dbReference>
<dbReference type="PROSITE" id="PS00444">
    <property type="entry name" value="POLYPRENYL_SYNTHASE_2"/>
    <property type="match status" value="1"/>
</dbReference>
<evidence type="ECO:0000256" key="3">
    <source>
        <dbReference type="ARBA" id="ARBA00022679"/>
    </source>
</evidence>
<comment type="cofactor">
    <cofactor evidence="1">
        <name>Mg(2+)</name>
        <dbReference type="ChEBI" id="CHEBI:18420"/>
    </cofactor>
</comment>
<dbReference type="InterPro" id="IPR008949">
    <property type="entry name" value="Isoprenoid_synthase_dom_sf"/>
</dbReference>
<keyword evidence="3 6" id="KW-0808">Transferase</keyword>
<dbReference type="EMBL" id="JBCDNA010000002">
    <property type="protein sequence ID" value="MEL4456591.1"/>
    <property type="molecule type" value="Genomic_DNA"/>
</dbReference>
<evidence type="ECO:0000256" key="2">
    <source>
        <dbReference type="ARBA" id="ARBA00006706"/>
    </source>
</evidence>
<comment type="similarity">
    <text evidence="2 6">Belongs to the FPP/GGPP synthase family.</text>
</comment>
<reference evidence="7 8" key="1">
    <citation type="submission" date="2024-04" db="EMBL/GenBank/DDBJ databases">
        <title>whole genome sequencing of Lutimonas vermicola strain IMCC1616.</title>
        <authorList>
            <person name="Bae S.S."/>
        </authorList>
    </citation>
    <scope>NUCLEOTIDE SEQUENCE [LARGE SCALE GENOMIC DNA]</scope>
    <source>
        <strain evidence="7 8">IMCC1616</strain>
    </source>
</reference>
<dbReference type="Proteomes" id="UP001474120">
    <property type="component" value="Unassembled WGS sequence"/>
</dbReference>
<dbReference type="RefSeq" id="WP_342160743.1">
    <property type="nucleotide sequence ID" value="NZ_JBCDNA010000002.1"/>
</dbReference>
<organism evidence="7 8">
    <name type="scientific">Lutimonas vermicola</name>
    <dbReference type="NCBI Taxonomy" id="414288"/>
    <lineage>
        <taxon>Bacteria</taxon>
        <taxon>Pseudomonadati</taxon>
        <taxon>Bacteroidota</taxon>
        <taxon>Flavobacteriia</taxon>
        <taxon>Flavobacteriales</taxon>
        <taxon>Flavobacteriaceae</taxon>
        <taxon>Lutimonas</taxon>
    </lineage>
</organism>
<name>A0ABU9L2C5_9FLAO</name>
<keyword evidence="5" id="KW-0460">Magnesium</keyword>
<accession>A0ABU9L2C5</accession>
<dbReference type="SFLD" id="SFLDS00005">
    <property type="entry name" value="Isoprenoid_Synthase_Type_I"/>
    <property type="match status" value="1"/>
</dbReference>
<dbReference type="Gene3D" id="1.10.600.10">
    <property type="entry name" value="Farnesyl Diphosphate Synthase"/>
    <property type="match status" value="1"/>
</dbReference>
<keyword evidence="4" id="KW-0479">Metal-binding</keyword>
<gene>
    <name evidence="7" type="ORF">AABB81_11845</name>
</gene>
<evidence type="ECO:0000313" key="8">
    <source>
        <dbReference type="Proteomes" id="UP001474120"/>
    </source>
</evidence>
<dbReference type="InterPro" id="IPR000092">
    <property type="entry name" value="Polyprenyl_synt"/>
</dbReference>
<evidence type="ECO:0000313" key="7">
    <source>
        <dbReference type="EMBL" id="MEL4456591.1"/>
    </source>
</evidence>
<proteinExistence type="inferred from homology"/>
<sequence length="321" mass="36623">MRIENYREAFLNYLEKNILVKEPENLYQPIDYIMSLGGKRMRPVLALMSCDLFGGDFYEAMEAALSVEMFHNFTLIHDDIMDSADLRRGKQTVHSKWDLNTAILSGDALMIQSNQRLEHYEGTTFKKLISLYNKTALEVCEGQQLDIDFERMLDVPMNAYIKMISFKTAVLVGASMKMGAIVAKASSKDQNKIYDFGLNLGIAFQLQDDFLDTFGSEDFGKRIGGDIVESKKTFLYIKALELADSEDKIKLLDLYSGAHNEDEKISEVKAIFIKYGIPELLQDEIQRFTLKAFNDIESLSLDKLKKAVLKDFGMSLMKRKT</sequence>
<dbReference type="PROSITE" id="PS00723">
    <property type="entry name" value="POLYPRENYL_SYNTHASE_1"/>
    <property type="match status" value="1"/>
</dbReference>
<dbReference type="CDD" id="cd00685">
    <property type="entry name" value="Trans_IPPS_HT"/>
    <property type="match status" value="1"/>
</dbReference>
<evidence type="ECO:0000256" key="5">
    <source>
        <dbReference type="ARBA" id="ARBA00022842"/>
    </source>
</evidence>
<dbReference type="PANTHER" id="PTHR12001">
    <property type="entry name" value="GERANYLGERANYL PYROPHOSPHATE SYNTHASE"/>
    <property type="match status" value="1"/>
</dbReference>
<evidence type="ECO:0000256" key="6">
    <source>
        <dbReference type="RuleBase" id="RU004466"/>
    </source>
</evidence>
<protein>
    <submittedName>
        <fullName evidence="7">Polyprenyl synthetase family protein</fullName>
    </submittedName>
</protein>